<dbReference type="InterPro" id="IPR036390">
    <property type="entry name" value="WH_DNA-bd_sf"/>
</dbReference>
<evidence type="ECO:0000259" key="5">
    <source>
        <dbReference type="PROSITE" id="PS50931"/>
    </source>
</evidence>
<dbReference type="Proteomes" id="UP000238196">
    <property type="component" value="Unassembled WGS sequence"/>
</dbReference>
<keyword evidence="3" id="KW-0238">DNA-binding</keyword>
<dbReference type="InterPro" id="IPR036388">
    <property type="entry name" value="WH-like_DNA-bd_sf"/>
</dbReference>
<evidence type="ECO:0000256" key="2">
    <source>
        <dbReference type="ARBA" id="ARBA00023015"/>
    </source>
</evidence>
<dbReference type="AlphaFoldDB" id="A0A2S5KHF0"/>
<dbReference type="SUPFAM" id="SSF53850">
    <property type="entry name" value="Periplasmic binding protein-like II"/>
    <property type="match status" value="1"/>
</dbReference>
<comment type="similarity">
    <text evidence="1">Belongs to the LysR transcriptional regulatory family.</text>
</comment>
<dbReference type="GO" id="GO:0003700">
    <property type="term" value="F:DNA-binding transcription factor activity"/>
    <property type="evidence" value="ECO:0007669"/>
    <property type="project" value="InterPro"/>
</dbReference>
<feature type="domain" description="HTH lysR-type" evidence="5">
    <location>
        <begin position="7"/>
        <end position="64"/>
    </location>
</feature>
<name>A0A2S5KHF0_9PROT</name>
<dbReference type="PANTHER" id="PTHR30537:SF5">
    <property type="entry name" value="HTH-TYPE TRANSCRIPTIONAL ACTIVATOR TTDR-RELATED"/>
    <property type="match status" value="1"/>
</dbReference>
<evidence type="ECO:0000313" key="6">
    <source>
        <dbReference type="EMBL" id="PPC73929.1"/>
    </source>
</evidence>
<dbReference type="GO" id="GO:0006351">
    <property type="term" value="P:DNA-templated transcription"/>
    <property type="evidence" value="ECO:0007669"/>
    <property type="project" value="TreeGrafter"/>
</dbReference>
<sequence length="302" mass="32960">MKTGRTDKTAELETFLAIACAGSLSGAARALDLTPSAVSRIVSRIEKRLGVQLIVRTTRALRLTSEGESYALAARRILKDLEDTEEAIAKRARPSGLIKVSTATAHSRLTIVPLLGEFLARYPDIRIEVEVSDLISDVQGGEADVAIRFGQLPDSTLNARRLGDTGRTVVASPEYLAHAGIPQTPADLQHFNCLDFSFRRLEPGWPFRQDGEEFMLPVKGNLTANNGETLVELALQGMGITRVGNFHIKEALASGRLVPLLEDFNPQDREVIHAVFIGGKNMPARVRVFVDYLVEKMAGTAD</sequence>
<dbReference type="Gene3D" id="3.40.190.290">
    <property type="match status" value="1"/>
</dbReference>
<dbReference type="EMBL" id="PRLP01000169">
    <property type="protein sequence ID" value="PPC73929.1"/>
    <property type="molecule type" value="Genomic_DNA"/>
</dbReference>
<evidence type="ECO:0000256" key="1">
    <source>
        <dbReference type="ARBA" id="ARBA00009437"/>
    </source>
</evidence>
<keyword evidence="2" id="KW-0805">Transcription regulation</keyword>
<protein>
    <submittedName>
        <fullName evidence="6">LysR family transcriptional regulator</fullName>
    </submittedName>
</protein>
<dbReference type="PANTHER" id="PTHR30537">
    <property type="entry name" value="HTH-TYPE TRANSCRIPTIONAL REGULATOR"/>
    <property type="match status" value="1"/>
</dbReference>
<dbReference type="SUPFAM" id="SSF46785">
    <property type="entry name" value="Winged helix' DNA-binding domain"/>
    <property type="match status" value="1"/>
</dbReference>
<dbReference type="Pfam" id="PF00126">
    <property type="entry name" value="HTH_1"/>
    <property type="match status" value="1"/>
</dbReference>
<dbReference type="Pfam" id="PF03466">
    <property type="entry name" value="LysR_substrate"/>
    <property type="match status" value="1"/>
</dbReference>
<dbReference type="GO" id="GO:0043565">
    <property type="term" value="F:sequence-specific DNA binding"/>
    <property type="evidence" value="ECO:0007669"/>
    <property type="project" value="TreeGrafter"/>
</dbReference>
<proteinExistence type="inferred from homology"/>
<organism evidence="6 7">
    <name type="scientific">Proteobacteria bacterium 228</name>
    <dbReference type="NCBI Taxonomy" id="2083153"/>
    <lineage>
        <taxon>Bacteria</taxon>
        <taxon>Pseudomonadati</taxon>
        <taxon>Pseudomonadota</taxon>
    </lineage>
</organism>
<comment type="caution">
    <text evidence="6">The sequence shown here is derived from an EMBL/GenBank/DDBJ whole genome shotgun (WGS) entry which is preliminary data.</text>
</comment>
<evidence type="ECO:0000313" key="7">
    <source>
        <dbReference type="Proteomes" id="UP000238196"/>
    </source>
</evidence>
<evidence type="ECO:0000256" key="3">
    <source>
        <dbReference type="ARBA" id="ARBA00023125"/>
    </source>
</evidence>
<reference evidence="6 7" key="1">
    <citation type="submission" date="2018-02" db="EMBL/GenBank/DDBJ databases">
        <title>novel marine gammaproteobacteria from coastal saline agro ecosystem.</title>
        <authorList>
            <person name="Krishnan R."/>
            <person name="Ramesh Kumar N."/>
        </authorList>
    </citation>
    <scope>NUCLEOTIDE SEQUENCE [LARGE SCALE GENOMIC DNA]</scope>
    <source>
        <strain evidence="6 7">228</strain>
    </source>
</reference>
<dbReference type="InterPro" id="IPR005119">
    <property type="entry name" value="LysR_subst-bd"/>
</dbReference>
<dbReference type="InterPro" id="IPR058163">
    <property type="entry name" value="LysR-type_TF_proteobact-type"/>
</dbReference>
<gene>
    <name evidence="6" type="ORF">C4K68_27785</name>
</gene>
<dbReference type="FunFam" id="1.10.10.10:FF:000001">
    <property type="entry name" value="LysR family transcriptional regulator"/>
    <property type="match status" value="1"/>
</dbReference>
<accession>A0A2S5KHF0</accession>
<dbReference type="InterPro" id="IPR000847">
    <property type="entry name" value="LysR_HTH_N"/>
</dbReference>
<evidence type="ECO:0000256" key="4">
    <source>
        <dbReference type="ARBA" id="ARBA00023163"/>
    </source>
</evidence>
<keyword evidence="4" id="KW-0804">Transcription</keyword>
<dbReference type="PROSITE" id="PS50931">
    <property type="entry name" value="HTH_LYSR"/>
    <property type="match status" value="1"/>
</dbReference>
<dbReference type="Gene3D" id="1.10.10.10">
    <property type="entry name" value="Winged helix-like DNA-binding domain superfamily/Winged helix DNA-binding domain"/>
    <property type="match status" value="1"/>
</dbReference>
<dbReference type="OrthoDB" id="5289705at2"/>